<dbReference type="RefSeq" id="WP_218633042.1">
    <property type="nucleotide sequence ID" value="NZ_JAHVAH010000001.1"/>
</dbReference>
<keyword evidence="3" id="KW-1185">Reference proteome</keyword>
<gene>
    <name evidence="2" type="ORF">KTQ36_07325</name>
</gene>
<accession>A0ABS6V6J9</accession>
<feature type="compositionally biased region" description="Polar residues" evidence="1">
    <location>
        <begin position="55"/>
        <end position="64"/>
    </location>
</feature>
<organism evidence="2 3">
    <name type="scientific">Sphingomicrobium clamense</name>
    <dbReference type="NCBI Taxonomy" id="2851013"/>
    <lineage>
        <taxon>Bacteria</taxon>
        <taxon>Pseudomonadati</taxon>
        <taxon>Pseudomonadota</taxon>
        <taxon>Alphaproteobacteria</taxon>
        <taxon>Sphingomonadales</taxon>
        <taxon>Sphingomonadaceae</taxon>
        <taxon>Sphingomicrobium</taxon>
    </lineage>
</organism>
<protein>
    <submittedName>
        <fullName evidence="2">Host attachment family protein</fullName>
    </submittedName>
</protein>
<dbReference type="InterPro" id="IPR041374">
    <property type="entry name" value="BaeRF_family12"/>
</dbReference>
<feature type="region of interest" description="Disordered" evidence="1">
    <location>
        <begin position="34"/>
        <end position="69"/>
    </location>
</feature>
<dbReference type="Pfam" id="PF18856">
    <property type="entry name" value="baeRF_family12"/>
    <property type="match status" value="1"/>
</dbReference>
<proteinExistence type="predicted"/>
<dbReference type="EMBL" id="JAHVAH010000001">
    <property type="protein sequence ID" value="MBW0145106.1"/>
    <property type="molecule type" value="Genomic_DNA"/>
</dbReference>
<evidence type="ECO:0000256" key="1">
    <source>
        <dbReference type="SAM" id="MobiDB-lite"/>
    </source>
</evidence>
<feature type="compositionally biased region" description="Basic and acidic residues" evidence="1">
    <location>
        <begin position="34"/>
        <end position="48"/>
    </location>
</feature>
<dbReference type="Proteomes" id="UP000698028">
    <property type="component" value="Unassembled WGS sequence"/>
</dbReference>
<reference evidence="2 3" key="1">
    <citation type="submission" date="2021-07" db="EMBL/GenBank/DDBJ databases">
        <title>The draft genome sequence of Sphingomicrobium sp. B8.</title>
        <authorList>
            <person name="Mu L."/>
        </authorList>
    </citation>
    <scope>NUCLEOTIDE SEQUENCE [LARGE SCALE GENOMIC DNA]</scope>
    <source>
        <strain evidence="2 3">B8</strain>
    </source>
</reference>
<comment type="caution">
    <text evidence="2">The sequence shown here is derived from an EMBL/GenBank/DDBJ whole genome shotgun (WGS) entry which is preliminary data.</text>
</comment>
<name>A0ABS6V6J9_9SPHN</name>
<evidence type="ECO:0000313" key="2">
    <source>
        <dbReference type="EMBL" id="MBW0145106.1"/>
    </source>
</evidence>
<sequence>MGIANKTLVMVTDGRRLLFLRNEGDREHMNLVVEKATERDDAPDRELSTDEPGSVFSSGSTARSSYEETDFHQLEENRWVHDAADKVNGRALSNDFDELVIIAPPKALGELRKKLHKETEKRTILEIDKEMTNQPVKEIEELIEGETQEEGVPEILT</sequence>
<evidence type="ECO:0000313" key="3">
    <source>
        <dbReference type="Proteomes" id="UP000698028"/>
    </source>
</evidence>